<keyword evidence="11 15" id="KW-1133">Transmembrane helix</keyword>
<dbReference type="EC" id="2.7.13.3" evidence="14"/>
<dbReference type="OrthoDB" id="9811306at2"/>
<evidence type="ECO:0000256" key="8">
    <source>
        <dbReference type="ARBA" id="ARBA00022741"/>
    </source>
</evidence>
<dbReference type="PANTHER" id="PTHR24421:SF10">
    <property type="entry name" value="NITRATE_NITRITE SENSOR PROTEIN NARQ"/>
    <property type="match status" value="1"/>
</dbReference>
<dbReference type="PIRSF" id="PIRSF003167">
    <property type="entry name" value="STHK_NarX/NarQ"/>
    <property type="match status" value="1"/>
</dbReference>
<dbReference type="SUPFAM" id="SSF158472">
    <property type="entry name" value="HAMP domain-like"/>
    <property type="match status" value="1"/>
</dbReference>
<dbReference type="InterPro" id="IPR011712">
    <property type="entry name" value="Sig_transdc_His_kin_sub3_dim/P"/>
</dbReference>
<evidence type="ECO:0000256" key="11">
    <source>
        <dbReference type="ARBA" id="ARBA00022989"/>
    </source>
</evidence>
<keyword evidence="10 14" id="KW-0067">ATP-binding</keyword>
<evidence type="ECO:0000256" key="9">
    <source>
        <dbReference type="ARBA" id="ARBA00022777"/>
    </source>
</evidence>
<dbReference type="PROSITE" id="PS50109">
    <property type="entry name" value="HIS_KIN"/>
    <property type="match status" value="1"/>
</dbReference>
<keyword evidence="7 15" id="KW-0812">Transmembrane</keyword>
<dbReference type="CDD" id="cd19408">
    <property type="entry name" value="NarX_NarQ_sensor"/>
    <property type="match status" value="1"/>
</dbReference>
<evidence type="ECO:0000256" key="13">
    <source>
        <dbReference type="ARBA" id="ARBA00023136"/>
    </source>
</evidence>
<dbReference type="Gene3D" id="1.20.5.1930">
    <property type="match status" value="1"/>
</dbReference>
<feature type="transmembrane region" description="Helical" evidence="15">
    <location>
        <begin position="178"/>
        <end position="203"/>
    </location>
</feature>
<dbReference type="InterPro" id="IPR016380">
    <property type="entry name" value="Sig_transdc_His_kin_NarX/NarQ"/>
</dbReference>
<keyword evidence="4 14" id="KW-0997">Cell inner membrane</keyword>
<dbReference type="Pfam" id="PF13185">
    <property type="entry name" value="GAF_2"/>
    <property type="match status" value="1"/>
</dbReference>
<evidence type="ECO:0000256" key="1">
    <source>
        <dbReference type="ARBA" id="ARBA00000085"/>
    </source>
</evidence>
<name>A0A0K6GVS8_9NEIS</name>
<dbReference type="Pfam" id="PF00672">
    <property type="entry name" value="HAMP"/>
    <property type="match status" value="1"/>
</dbReference>
<dbReference type="RefSeq" id="WP_054286009.1">
    <property type="nucleotide sequence ID" value="NZ_CYHA01000002.1"/>
</dbReference>
<accession>A0A0K6GVS8</accession>
<evidence type="ECO:0000256" key="5">
    <source>
        <dbReference type="ARBA" id="ARBA00022553"/>
    </source>
</evidence>
<dbReference type="CDD" id="cd16917">
    <property type="entry name" value="HATPase_UhpB-NarQ-NarX-like"/>
    <property type="match status" value="1"/>
</dbReference>
<comment type="subcellular location">
    <subcellularLocation>
        <location evidence="2">Cell inner membrane</location>
        <topology evidence="2">Multi-pass membrane protein</topology>
    </subcellularLocation>
</comment>
<reference evidence="19" key="1">
    <citation type="submission" date="2015-08" db="EMBL/GenBank/DDBJ databases">
        <authorList>
            <person name="Varghese N."/>
        </authorList>
    </citation>
    <scope>NUCLEOTIDE SEQUENCE [LARGE SCALE GENOMIC DNA]</scope>
    <source>
        <strain evidence="19">DSM 17901</strain>
    </source>
</reference>
<dbReference type="InterPro" id="IPR003660">
    <property type="entry name" value="HAMP_dom"/>
</dbReference>
<dbReference type="SMART" id="SM00304">
    <property type="entry name" value="HAMP"/>
    <property type="match status" value="1"/>
</dbReference>
<feature type="domain" description="Histidine kinase" evidence="16">
    <location>
        <begin position="447"/>
        <end position="640"/>
    </location>
</feature>
<keyword evidence="6 14" id="KW-0808">Transferase</keyword>
<evidence type="ECO:0000256" key="6">
    <source>
        <dbReference type="ARBA" id="ARBA00022679"/>
    </source>
</evidence>
<dbReference type="InterPro" id="IPR003018">
    <property type="entry name" value="GAF"/>
</dbReference>
<keyword evidence="5" id="KW-0597">Phosphoprotein</keyword>
<evidence type="ECO:0000256" key="4">
    <source>
        <dbReference type="ARBA" id="ARBA00022519"/>
    </source>
</evidence>
<evidence type="ECO:0000256" key="2">
    <source>
        <dbReference type="ARBA" id="ARBA00004429"/>
    </source>
</evidence>
<evidence type="ECO:0000256" key="7">
    <source>
        <dbReference type="ARBA" id="ARBA00022692"/>
    </source>
</evidence>
<dbReference type="Proteomes" id="UP000243535">
    <property type="component" value="Unassembled WGS sequence"/>
</dbReference>
<feature type="domain" description="HAMP" evidence="17">
    <location>
        <begin position="200"/>
        <end position="252"/>
    </location>
</feature>
<evidence type="ECO:0000256" key="14">
    <source>
        <dbReference type="PIRNR" id="PIRNR003167"/>
    </source>
</evidence>
<dbReference type="GO" id="GO:0000155">
    <property type="term" value="F:phosphorelay sensor kinase activity"/>
    <property type="evidence" value="ECO:0007669"/>
    <property type="project" value="UniProtKB-UniRule"/>
</dbReference>
<dbReference type="Gene3D" id="3.30.450.40">
    <property type="match status" value="1"/>
</dbReference>
<dbReference type="InterPro" id="IPR029016">
    <property type="entry name" value="GAF-like_dom_sf"/>
</dbReference>
<dbReference type="SUPFAM" id="SSF55874">
    <property type="entry name" value="ATPase domain of HSP90 chaperone/DNA topoisomerase II/histidine kinase"/>
    <property type="match status" value="1"/>
</dbReference>
<dbReference type="STRING" id="375574.GCA_001418035_01150"/>
<dbReference type="Gene3D" id="6.10.340.10">
    <property type="match status" value="1"/>
</dbReference>
<keyword evidence="3 14" id="KW-1003">Cell membrane</keyword>
<protein>
    <recommendedName>
        <fullName evidence="14">Sensor protein</fullName>
        <ecNumber evidence="14">2.7.13.3</ecNumber>
    </recommendedName>
</protein>
<dbReference type="GO" id="GO:0005524">
    <property type="term" value="F:ATP binding"/>
    <property type="evidence" value="ECO:0007669"/>
    <property type="project" value="UniProtKB-UniRule"/>
</dbReference>
<evidence type="ECO:0000256" key="15">
    <source>
        <dbReference type="SAM" id="Phobius"/>
    </source>
</evidence>
<dbReference type="CDD" id="cd06225">
    <property type="entry name" value="HAMP"/>
    <property type="match status" value="1"/>
</dbReference>
<evidence type="ECO:0000256" key="12">
    <source>
        <dbReference type="ARBA" id="ARBA00023012"/>
    </source>
</evidence>
<dbReference type="PROSITE" id="PS50885">
    <property type="entry name" value="HAMP"/>
    <property type="match status" value="1"/>
</dbReference>
<dbReference type="Pfam" id="PF02518">
    <property type="entry name" value="HATPase_c"/>
    <property type="match status" value="1"/>
</dbReference>
<keyword evidence="9 14" id="KW-0418">Kinase</keyword>
<dbReference type="Gene3D" id="3.30.565.10">
    <property type="entry name" value="Histidine kinase-like ATPase, C-terminal domain"/>
    <property type="match status" value="1"/>
</dbReference>
<dbReference type="SMART" id="SM00387">
    <property type="entry name" value="HATPase_c"/>
    <property type="match status" value="1"/>
</dbReference>
<dbReference type="GO" id="GO:0005886">
    <property type="term" value="C:plasma membrane"/>
    <property type="evidence" value="ECO:0007669"/>
    <property type="project" value="UniProtKB-SubCell"/>
</dbReference>
<evidence type="ECO:0000313" key="19">
    <source>
        <dbReference type="Proteomes" id="UP000243535"/>
    </source>
</evidence>
<keyword evidence="19" id="KW-1185">Reference proteome</keyword>
<dbReference type="Gene3D" id="1.20.120.960">
    <property type="entry name" value="Histidine kinase NarX, sensor domain"/>
    <property type="match status" value="1"/>
</dbReference>
<dbReference type="SUPFAM" id="SSF55781">
    <property type="entry name" value="GAF domain-like"/>
    <property type="match status" value="1"/>
</dbReference>
<keyword evidence="12 14" id="KW-0902">Two-component regulatory system</keyword>
<gene>
    <name evidence="18" type="ORF">Ga0061063_1358</name>
</gene>
<keyword evidence="13 14" id="KW-0472">Membrane</keyword>
<dbReference type="Pfam" id="PF13675">
    <property type="entry name" value="PilJ"/>
    <property type="match status" value="1"/>
</dbReference>
<dbReference type="PANTHER" id="PTHR24421">
    <property type="entry name" value="NITRATE/NITRITE SENSOR PROTEIN NARX-RELATED"/>
    <property type="match status" value="1"/>
</dbReference>
<dbReference type="InterPro" id="IPR003594">
    <property type="entry name" value="HATPase_dom"/>
</dbReference>
<feature type="transmembrane region" description="Helical" evidence="15">
    <location>
        <begin position="25"/>
        <end position="45"/>
    </location>
</feature>
<dbReference type="InterPro" id="IPR005467">
    <property type="entry name" value="His_kinase_dom"/>
</dbReference>
<dbReference type="Pfam" id="PF07730">
    <property type="entry name" value="HisKA_3"/>
    <property type="match status" value="1"/>
</dbReference>
<dbReference type="GO" id="GO:0046983">
    <property type="term" value="F:protein dimerization activity"/>
    <property type="evidence" value="ECO:0007669"/>
    <property type="project" value="UniProtKB-UniRule"/>
</dbReference>
<sequence length="644" mass="71663">MTIHRKEEPTVIPVPARMKRLSTKLLGLTALSLFVAMIAIGYTLVLSWKLEGGAAAINDAGSLRMRSYHLAYLLAQGAPAQAVRNEAGIFEDTLERLQRGDPARPLFLPDNADVREQAALIARRWQDDIRPRVDHSVDTPAAGLRLSAEAVDGFVGEIDRLVGLVERDNARNTTLLRLFQTVLIALAIAGTVTMTYLMFLLIIRPLNALGGAISRLRDGDLNVRVPVETDDEFGLLSAGFNQMADRLQDLYITLEQKVRDKTQALENRNRQLSTLYEITAFLHESHSQTSMCEGFIERLMALFNADAGSVRLVDMERNRLDQIAHRGLPPELVREEECMPIAGCYCGDAVSQPFAVLHRFDHQPEDVQKTCSRLGFAAISVFHIRHNHQDIGIFTLYFRGSHTLSAADQFLIEALGQHLGVAIENQRLAARDRQFAVAEERNLMAQGLHDSIAQSLSFLNLQVQMLEDALAQGDQPGADENLAFIREGIQECYEDVRELLLNFRTRISREEFPAAVRSVLGRFEKQAQVSTSLEMEGDGLPLNPQEQLQVIFILQEALSNVRKHAGANRVKVAIRNAGDFMMTIDDDGCGFDPETVTGKQARHVGLSIMHERASRIHATIHISSVPGHGTRLELVLPKEERIAA</sequence>
<evidence type="ECO:0000256" key="10">
    <source>
        <dbReference type="ARBA" id="ARBA00022840"/>
    </source>
</evidence>
<dbReference type="InterPro" id="IPR050482">
    <property type="entry name" value="Sensor_HK_TwoCompSys"/>
</dbReference>
<proteinExistence type="predicted"/>
<dbReference type="InterPro" id="IPR042295">
    <property type="entry name" value="NarX-like_N_sf"/>
</dbReference>
<comment type="catalytic activity">
    <reaction evidence="1 14">
        <text>ATP + protein L-histidine = ADP + protein N-phospho-L-histidine.</text>
        <dbReference type="EC" id="2.7.13.3"/>
    </reaction>
</comment>
<evidence type="ECO:0000259" key="16">
    <source>
        <dbReference type="PROSITE" id="PS50109"/>
    </source>
</evidence>
<dbReference type="EMBL" id="CYHA01000002">
    <property type="protein sequence ID" value="CUA82603.1"/>
    <property type="molecule type" value="Genomic_DNA"/>
</dbReference>
<dbReference type="InterPro" id="IPR029095">
    <property type="entry name" value="NarX-like_N"/>
</dbReference>
<organism evidence="18 19">
    <name type="scientific">Gulbenkiania indica</name>
    <dbReference type="NCBI Taxonomy" id="375574"/>
    <lineage>
        <taxon>Bacteria</taxon>
        <taxon>Pseudomonadati</taxon>
        <taxon>Pseudomonadota</taxon>
        <taxon>Betaproteobacteria</taxon>
        <taxon>Neisseriales</taxon>
        <taxon>Chromobacteriaceae</taxon>
        <taxon>Gulbenkiania</taxon>
    </lineage>
</organism>
<dbReference type="InterPro" id="IPR036890">
    <property type="entry name" value="HATPase_C_sf"/>
</dbReference>
<evidence type="ECO:0000259" key="17">
    <source>
        <dbReference type="PROSITE" id="PS50885"/>
    </source>
</evidence>
<evidence type="ECO:0000256" key="3">
    <source>
        <dbReference type="ARBA" id="ARBA00022475"/>
    </source>
</evidence>
<keyword evidence="8 14" id="KW-0547">Nucleotide-binding</keyword>
<dbReference type="AlphaFoldDB" id="A0A0K6GVS8"/>
<evidence type="ECO:0000313" key="18">
    <source>
        <dbReference type="EMBL" id="CUA82603.1"/>
    </source>
</evidence>